<evidence type="ECO:0000259" key="6">
    <source>
        <dbReference type="PROSITE" id="PS51344"/>
    </source>
</evidence>
<dbReference type="InterPro" id="IPR036390">
    <property type="entry name" value="WH_DNA-bd_sf"/>
</dbReference>
<dbReference type="Pfam" id="PF02002">
    <property type="entry name" value="TFIIE_alpha"/>
    <property type="match status" value="1"/>
</dbReference>
<dbReference type="PANTHER" id="PTHR13097:SF7">
    <property type="entry name" value="GENERAL TRANSCRIPTION FACTOR IIE SUBUNIT 1"/>
    <property type="match status" value="1"/>
</dbReference>
<protein>
    <recommendedName>
        <fullName evidence="4 5">Transcription factor E</fullName>
        <shortName evidence="4">TFE</shortName>
    </recommendedName>
    <alternativeName>
        <fullName evidence="4">TFIIE subunit alpha homolog</fullName>
    </alternativeName>
    <alternativeName>
        <fullName evidence="4">Transcription initiation factor TFIIE</fullName>
    </alternativeName>
</protein>
<proteinExistence type="inferred from homology"/>
<organism evidence="7">
    <name type="scientific">Candidatus Methanomethylicus mesodigestus</name>
    <dbReference type="NCBI Taxonomy" id="1867258"/>
    <lineage>
        <taxon>Archaea</taxon>
        <taxon>Thermoproteota</taxon>
        <taxon>Methanosuratincolia</taxon>
        <taxon>Candidatus Methanomethylicales</taxon>
        <taxon>Candidatus Methanomethylicaceae</taxon>
        <taxon>Candidatus Methanomethylicus</taxon>
    </lineage>
</organism>
<comment type="domain">
    <text evidence="4">The winged helix domain is involved in binding to DNA in the preinitiation complex.</text>
</comment>
<dbReference type="EMBL" id="DSTX01000011">
    <property type="protein sequence ID" value="HFK20909.1"/>
    <property type="molecule type" value="Genomic_DNA"/>
</dbReference>
<keyword evidence="1 4" id="KW-0805">Transcription regulation</keyword>
<dbReference type="PANTHER" id="PTHR13097">
    <property type="entry name" value="TRANSCRIPTION INITIATION FACTOR IIE, ALPHA SUBUNIT"/>
    <property type="match status" value="1"/>
</dbReference>
<sequence>MNLPSDGLVVMVRELIGEEAVKLIQILSEQEETTDDELIQKTGMKLNNLRKLLYQLFEQSLVSYRRVRDKDAGWFKYYWRINRTGLDILIDAKKKKILSKLKDRLQYESGQMFFVCPTCGVRYIFDDAIETNFHCPTCSTKLESVNNQEIISVLKIKIQEIEKNLK</sequence>
<dbReference type="GO" id="GO:0003677">
    <property type="term" value="F:DNA binding"/>
    <property type="evidence" value="ECO:0007669"/>
    <property type="project" value="UniProtKB-KW"/>
</dbReference>
<feature type="domain" description="HTH TFE/IIEalpha-type" evidence="6">
    <location>
        <begin position="4"/>
        <end position="87"/>
    </location>
</feature>
<accession>A0A7C3EX83</accession>
<dbReference type="AlphaFoldDB" id="A0A7C3EX83"/>
<comment type="similarity">
    <text evidence="4">Belongs to the TFE family.</text>
</comment>
<dbReference type="InterPro" id="IPR024550">
    <property type="entry name" value="TFIIEa/SarR/Rpc3_HTH_dom"/>
</dbReference>
<dbReference type="InterPro" id="IPR017919">
    <property type="entry name" value="TFIIE/TFIIEa_HTH"/>
</dbReference>
<dbReference type="PROSITE" id="PS51344">
    <property type="entry name" value="HTH_TFE_IIE"/>
    <property type="match status" value="1"/>
</dbReference>
<gene>
    <name evidence="4 7" type="primary">tfe</name>
    <name evidence="7" type="ORF">ENS19_06465</name>
</gene>
<keyword evidence="3 4" id="KW-0804">Transcription</keyword>
<dbReference type="GO" id="GO:0006355">
    <property type="term" value="P:regulation of DNA-templated transcription"/>
    <property type="evidence" value="ECO:0007669"/>
    <property type="project" value="UniProtKB-UniRule"/>
</dbReference>
<dbReference type="Gene3D" id="1.10.10.10">
    <property type="entry name" value="Winged helix-like DNA-binding domain superfamily/Winged helix DNA-binding domain"/>
    <property type="match status" value="1"/>
</dbReference>
<reference evidence="7" key="1">
    <citation type="journal article" date="2020" name="mSystems">
        <title>Genome- and Community-Level Interaction Insights into Carbon Utilization and Element Cycling Functions of Hydrothermarchaeota in Hydrothermal Sediment.</title>
        <authorList>
            <person name="Zhou Z."/>
            <person name="Liu Y."/>
            <person name="Xu W."/>
            <person name="Pan J."/>
            <person name="Luo Z.H."/>
            <person name="Li M."/>
        </authorList>
    </citation>
    <scope>NUCLEOTIDE SEQUENCE [LARGE SCALE GENOMIC DNA]</scope>
    <source>
        <strain evidence="7">SpSt-468</strain>
    </source>
</reference>
<evidence type="ECO:0000256" key="3">
    <source>
        <dbReference type="ARBA" id="ARBA00023163"/>
    </source>
</evidence>
<dbReference type="SMART" id="SM00531">
    <property type="entry name" value="TFIIE"/>
    <property type="match status" value="1"/>
</dbReference>
<comment type="caution">
    <text evidence="7">The sequence shown here is derived from an EMBL/GenBank/DDBJ whole genome shotgun (WGS) entry which is preliminary data.</text>
</comment>
<dbReference type="PIRSF" id="PIRSF006373">
    <property type="entry name" value="TF_E_archaea"/>
    <property type="match status" value="1"/>
</dbReference>
<evidence type="ECO:0000256" key="5">
    <source>
        <dbReference type="NCBIfam" id="TIGR00373"/>
    </source>
</evidence>
<evidence type="ECO:0000256" key="2">
    <source>
        <dbReference type="ARBA" id="ARBA00023125"/>
    </source>
</evidence>
<name>A0A7C3EX83_9CREN</name>
<evidence type="ECO:0000256" key="1">
    <source>
        <dbReference type="ARBA" id="ARBA00023015"/>
    </source>
</evidence>
<dbReference type="NCBIfam" id="TIGR00373">
    <property type="entry name" value="transcription factor E"/>
    <property type="match status" value="1"/>
</dbReference>
<comment type="function">
    <text evidence="4">Transcription factor that plays a role in the activation of archaeal genes transcribed by RNA polymerase. Facilitates transcription initiation by enhancing TATA-box recognition by TATA-box-binding protein (Tbp), and transcription factor B (Tfb) and RNA polymerase recruitment. Not absolutely required for transcription in vitro, but particularly important in cases where Tbp or Tfb function is not optimal. It dynamically alters the nucleic acid-binding properties of RNA polymerases by stabilizing the initiation complex and destabilizing elongation complexes. Seems to translocate with the RNA polymerase following initiation and acts by binding to the non template strand of the transcription bubble in elongation complexes.</text>
</comment>
<dbReference type="InterPro" id="IPR036388">
    <property type="entry name" value="WH-like_DNA-bd_sf"/>
</dbReference>
<evidence type="ECO:0000256" key="4">
    <source>
        <dbReference type="HAMAP-Rule" id="MF_01909"/>
    </source>
</evidence>
<evidence type="ECO:0000313" key="7">
    <source>
        <dbReference type="EMBL" id="HFK20909.1"/>
    </source>
</evidence>
<dbReference type="InterPro" id="IPR002853">
    <property type="entry name" value="TFIIE_asu"/>
</dbReference>
<dbReference type="NCBIfam" id="NF004910">
    <property type="entry name" value="PRK06266.1"/>
    <property type="match status" value="1"/>
</dbReference>
<dbReference type="HAMAP" id="MF_01909">
    <property type="entry name" value="TFE_arch"/>
    <property type="match status" value="1"/>
</dbReference>
<dbReference type="InterPro" id="IPR016481">
    <property type="entry name" value="TF_E_archaea"/>
</dbReference>
<comment type="subunit">
    <text evidence="4">Monomer. Interaction with RNA polymerase subunits RpoF and RpoE is necessary for Tfe stimulatory transcription activity. Able to interact with Tbp and RNA polymerase in the absence of DNA promoter. Interacts both with the preinitiation and elongation complexes.</text>
</comment>
<dbReference type="InterPro" id="IPR039997">
    <property type="entry name" value="TFE"/>
</dbReference>
<keyword evidence="2 4" id="KW-0238">DNA-binding</keyword>
<dbReference type="SUPFAM" id="SSF46785">
    <property type="entry name" value="Winged helix' DNA-binding domain"/>
    <property type="match status" value="1"/>
</dbReference>
<dbReference type="GO" id="GO:0006367">
    <property type="term" value="P:transcription initiation at RNA polymerase II promoter"/>
    <property type="evidence" value="ECO:0007669"/>
    <property type="project" value="InterPro"/>
</dbReference>